<sequence length="132" mass="15316">MDEQLQKFIQDNSDVQSTVNAFPEQQLVEEVTSVTCDVDNVVQVKVLRDLSLLLPLNEACLLTENETKKNLPNMPGLMELVDRPPSQLSTHSEQNPWQTRKRKSKKRRRNRKSENLDEPLYGFRILANLRVE</sequence>
<protein>
    <submittedName>
        <fullName evidence="4">Elf4 domain-containing protein</fullName>
    </submittedName>
</protein>
<feature type="compositionally biased region" description="Basic residues" evidence="1">
    <location>
        <begin position="99"/>
        <end position="111"/>
    </location>
</feature>
<evidence type="ECO:0000313" key="2">
    <source>
        <dbReference type="EMBL" id="VDN95411.1"/>
    </source>
</evidence>
<evidence type="ECO:0000256" key="1">
    <source>
        <dbReference type="SAM" id="MobiDB-lite"/>
    </source>
</evidence>
<proteinExistence type="predicted"/>
<gene>
    <name evidence="2" type="ORF">BPAG_LOCUS14226</name>
</gene>
<organism evidence="4">
    <name type="scientific">Brugia pahangi</name>
    <name type="common">Filarial nematode worm</name>
    <dbReference type="NCBI Taxonomy" id="6280"/>
    <lineage>
        <taxon>Eukaryota</taxon>
        <taxon>Metazoa</taxon>
        <taxon>Ecdysozoa</taxon>
        <taxon>Nematoda</taxon>
        <taxon>Chromadorea</taxon>
        <taxon>Rhabditida</taxon>
        <taxon>Spirurina</taxon>
        <taxon>Spiruromorpha</taxon>
        <taxon>Filarioidea</taxon>
        <taxon>Onchocercidae</taxon>
        <taxon>Brugia</taxon>
    </lineage>
</organism>
<feature type="compositionally biased region" description="Polar residues" evidence="1">
    <location>
        <begin position="86"/>
        <end position="98"/>
    </location>
</feature>
<evidence type="ECO:0000313" key="3">
    <source>
        <dbReference type="Proteomes" id="UP000278627"/>
    </source>
</evidence>
<evidence type="ECO:0000313" key="4">
    <source>
        <dbReference type="WBParaSite" id="BPAG_0001429801-mRNA-1"/>
    </source>
</evidence>
<dbReference type="AlphaFoldDB" id="A0A0N4TZ33"/>
<keyword evidence="3" id="KW-1185">Reference proteome</keyword>
<reference evidence="2 3" key="2">
    <citation type="submission" date="2018-11" db="EMBL/GenBank/DDBJ databases">
        <authorList>
            <consortium name="Pathogen Informatics"/>
        </authorList>
    </citation>
    <scope>NUCLEOTIDE SEQUENCE [LARGE SCALE GENOMIC DNA]</scope>
</reference>
<dbReference type="EMBL" id="UZAD01013563">
    <property type="protein sequence ID" value="VDN95411.1"/>
    <property type="molecule type" value="Genomic_DNA"/>
</dbReference>
<dbReference type="WBParaSite" id="BPAG_0001429801-mRNA-1">
    <property type="protein sequence ID" value="BPAG_0001429801-mRNA-1"/>
    <property type="gene ID" value="BPAG_0001429801"/>
</dbReference>
<name>A0A0N4TZ33_BRUPA</name>
<dbReference type="STRING" id="6280.A0A0N4TZ33"/>
<feature type="region of interest" description="Disordered" evidence="1">
    <location>
        <begin position="68"/>
        <end position="113"/>
    </location>
</feature>
<dbReference type="Proteomes" id="UP000278627">
    <property type="component" value="Unassembled WGS sequence"/>
</dbReference>
<accession>A0A0N4TZ33</accession>
<reference evidence="4" key="1">
    <citation type="submission" date="2017-02" db="UniProtKB">
        <authorList>
            <consortium name="WormBaseParasite"/>
        </authorList>
    </citation>
    <scope>IDENTIFICATION</scope>
</reference>